<dbReference type="Gene3D" id="3.40.50.1980">
    <property type="entry name" value="Nitrogenase molybdenum iron protein domain"/>
    <property type="match status" value="2"/>
</dbReference>
<dbReference type="GO" id="GO:0000105">
    <property type="term" value="P:L-histidine biosynthetic process"/>
    <property type="evidence" value="ECO:0007669"/>
    <property type="project" value="InterPro"/>
</dbReference>
<feature type="binding site" evidence="7">
    <location>
        <position position="206"/>
    </location>
    <ligand>
        <name>NAD(+)</name>
        <dbReference type="ChEBI" id="CHEBI:57540"/>
    </ligand>
</feature>
<accession>A0A1H3EV57</accession>
<dbReference type="Pfam" id="PF00815">
    <property type="entry name" value="Histidinol_dh"/>
    <property type="match status" value="1"/>
</dbReference>
<dbReference type="RefSeq" id="WP_074738997.1">
    <property type="nucleotide sequence ID" value="NZ_FNNP01000012.1"/>
</dbReference>
<dbReference type="OrthoDB" id="9805269at2"/>
<evidence type="ECO:0000256" key="6">
    <source>
        <dbReference type="PIRSR" id="PIRSR000099-1"/>
    </source>
</evidence>
<dbReference type="NCBIfam" id="TIGR00069">
    <property type="entry name" value="hisD"/>
    <property type="match status" value="1"/>
</dbReference>
<feature type="binding site" evidence="8">
    <location>
        <position position="354"/>
    </location>
    <ligand>
        <name>substrate</name>
    </ligand>
</feature>
<dbReference type="PIRSF" id="PIRSF000099">
    <property type="entry name" value="Histidinol_dh"/>
    <property type="match status" value="1"/>
</dbReference>
<dbReference type="GO" id="GO:0005829">
    <property type="term" value="C:cytosol"/>
    <property type="evidence" value="ECO:0007669"/>
    <property type="project" value="TreeGrafter"/>
</dbReference>
<dbReference type="CDD" id="cd06572">
    <property type="entry name" value="Histidinol_dh"/>
    <property type="match status" value="1"/>
</dbReference>
<evidence type="ECO:0000256" key="9">
    <source>
        <dbReference type="PIRSR" id="PIRSR000099-4"/>
    </source>
</evidence>
<keyword evidence="3 5" id="KW-0560">Oxidoreductase</keyword>
<dbReference type="Gene3D" id="1.20.5.1300">
    <property type="match status" value="1"/>
</dbReference>
<evidence type="ECO:0000256" key="7">
    <source>
        <dbReference type="PIRSR" id="PIRSR000099-2"/>
    </source>
</evidence>
<feature type="binding site" evidence="8">
    <location>
        <position position="255"/>
    </location>
    <ligand>
        <name>substrate</name>
    </ligand>
</feature>
<dbReference type="GO" id="GO:0046872">
    <property type="term" value="F:metal ion binding"/>
    <property type="evidence" value="ECO:0007669"/>
    <property type="project" value="UniProtKB-KW"/>
</dbReference>
<feature type="binding site" evidence="9">
    <location>
        <position position="414"/>
    </location>
    <ligand>
        <name>Zn(2+)</name>
        <dbReference type="ChEBI" id="CHEBI:29105"/>
    </ligand>
</feature>
<dbReference type="InterPro" id="IPR012131">
    <property type="entry name" value="Hstdl_DH"/>
</dbReference>
<keyword evidence="2 9" id="KW-0862">Zinc</keyword>
<keyword evidence="7" id="KW-0520">NAD</keyword>
<dbReference type="EMBL" id="FNNP01000012">
    <property type="protein sequence ID" value="SDX81829.1"/>
    <property type="molecule type" value="Genomic_DNA"/>
</dbReference>
<evidence type="ECO:0000256" key="2">
    <source>
        <dbReference type="ARBA" id="ARBA00022833"/>
    </source>
</evidence>
<name>A0A1H3EV57_9RHOB</name>
<dbReference type="InterPro" id="IPR001692">
    <property type="entry name" value="Histidinol_DH_CS"/>
</dbReference>
<dbReference type="eggNOG" id="COG0141">
    <property type="taxonomic scope" value="Bacteria"/>
</dbReference>
<comment type="cofactor">
    <cofactor evidence="9">
        <name>Zn(2+)</name>
        <dbReference type="ChEBI" id="CHEBI:29105"/>
    </cofactor>
    <text evidence="9">Binds 1 zinc ion per subunit.</text>
</comment>
<feature type="active site" description="Proton acceptor" evidence="6">
    <location>
        <position position="320"/>
    </location>
</feature>
<feature type="binding site" evidence="7">
    <location>
        <position position="183"/>
    </location>
    <ligand>
        <name>NAD(+)</name>
        <dbReference type="ChEBI" id="CHEBI:57540"/>
    </ligand>
</feature>
<feature type="active site" description="Proton acceptor" evidence="6">
    <location>
        <position position="321"/>
    </location>
</feature>
<feature type="binding site" evidence="9">
    <location>
        <position position="252"/>
    </location>
    <ligand>
        <name>Zn(2+)</name>
        <dbReference type="ChEBI" id="CHEBI:29105"/>
    </ligand>
</feature>
<feature type="binding site" evidence="8">
    <location>
        <position position="409"/>
    </location>
    <ligand>
        <name>substrate</name>
    </ligand>
</feature>
<comment type="similarity">
    <text evidence="5 10">Belongs to the histidinol dehydrogenase family.</text>
</comment>
<feature type="binding site" evidence="8">
    <location>
        <position position="229"/>
    </location>
    <ligand>
        <name>substrate</name>
    </ligand>
</feature>
<dbReference type="GO" id="GO:0004399">
    <property type="term" value="F:histidinol dehydrogenase activity"/>
    <property type="evidence" value="ECO:0007669"/>
    <property type="project" value="InterPro"/>
</dbReference>
<dbReference type="GO" id="GO:0051287">
    <property type="term" value="F:NAD binding"/>
    <property type="evidence" value="ECO:0007669"/>
    <property type="project" value="InterPro"/>
</dbReference>
<evidence type="ECO:0000256" key="4">
    <source>
        <dbReference type="ARBA" id="ARBA00072814"/>
    </source>
</evidence>
<evidence type="ECO:0000313" key="12">
    <source>
        <dbReference type="Proteomes" id="UP000183400"/>
    </source>
</evidence>
<reference evidence="12" key="1">
    <citation type="submission" date="2016-10" db="EMBL/GenBank/DDBJ databases">
        <authorList>
            <person name="Varghese N."/>
            <person name="Submissions S."/>
        </authorList>
    </citation>
    <scope>NUCLEOTIDE SEQUENCE [LARGE SCALE GENOMIC DNA]</scope>
    <source>
        <strain evidence="12">DSM 27839</strain>
    </source>
</reference>
<dbReference type="PANTHER" id="PTHR21256">
    <property type="entry name" value="HISTIDINOL DEHYDROGENASE HDH"/>
    <property type="match status" value="1"/>
</dbReference>
<protein>
    <recommendedName>
        <fullName evidence="4">Histidinol dehydrogenase homolog</fullName>
    </recommendedName>
</protein>
<organism evidence="11 12">
    <name type="scientific">Ruegeria halocynthiae</name>
    <dbReference type="NCBI Taxonomy" id="985054"/>
    <lineage>
        <taxon>Bacteria</taxon>
        <taxon>Pseudomonadati</taxon>
        <taxon>Pseudomonadota</taxon>
        <taxon>Alphaproteobacteria</taxon>
        <taxon>Rhodobacterales</taxon>
        <taxon>Roseobacteraceae</taxon>
        <taxon>Ruegeria</taxon>
    </lineage>
</organism>
<dbReference type="SUPFAM" id="SSF53720">
    <property type="entry name" value="ALDH-like"/>
    <property type="match status" value="1"/>
</dbReference>
<evidence type="ECO:0000256" key="3">
    <source>
        <dbReference type="ARBA" id="ARBA00023002"/>
    </source>
</evidence>
<feature type="binding site" evidence="8">
    <location>
        <position position="321"/>
    </location>
    <ligand>
        <name>substrate</name>
    </ligand>
</feature>
<dbReference type="PROSITE" id="PS00611">
    <property type="entry name" value="HISOL_DEHYDROGENASE"/>
    <property type="match status" value="1"/>
</dbReference>
<dbReference type="STRING" id="985054.SAMN05444358_11246"/>
<dbReference type="InterPro" id="IPR022695">
    <property type="entry name" value="Histidinol_DH_monofunct"/>
</dbReference>
<dbReference type="FunFam" id="3.40.50.1980:FF:000001">
    <property type="entry name" value="Histidinol dehydrogenase"/>
    <property type="match status" value="1"/>
</dbReference>
<gene>
    <name evidence="11" type="ORF">SAMN05444358_11246</name>
</gene>
<dbReference type="PRINTS" id="PR00083">
    <property type="entry name" value="HOLDHDRGNASE"/>
</dbReference>
<proteinExistence type="inferred from homology"/>
<feature type="binding site" evidence="8">
    <location>
        <position position="252"/>
    </location>
    <ligand>
        <name>substrate</name>
    </ligand>
</feature>
<evidence type="ECO:0000256" key="8">
    <source>
        <dbReference type="PIRSR" id="PIRSR000099-3"/>
    </source>
</evidence>
<keyword evidence="1 9" id="KW-0479">Metal-binding</keyword>
<dbReference type="Proteomes" id="UP000183400">
    <property type="component" value="Unassembled WGS sequence"/>
</dbReference>
<dbReference type="PANTHER" id="PTHR21256:SF14">
    <property type="entry name" value="HISTIDINOL DEHYDROGENASE"/>
    <property type="match status" value="1"/>
</dbReference>
<sequence>MAIEYLKRGKPEADRAEDDAQTRAVVEATLKDIETRGDAAVRELSEKFDNYAPESFRLSQLQIDALIASLTERELADIKFAQKQVMNFAKAQRDSMLDIEVETLPGVILGHKNIPVQSVGCYVPGGKFPMVASAHMSVATATVAGVPRIIACTPPFNGEPNAAVIAAMHLGGAHEIYVMGGIQAIGAMAIGTETIDPVHMLVGPGNAFVAEAKRQLFGRVGIDLFAGPTETMVIADETAADAELCATDLLGQAEHGYNSPCVLLTNSRKLAEETLIEIDRILGILPTAGTAKVSWDEYGEVIVCDAYDEMLQVADEIASEHVQVMTGRDDWFLDNMTCYGALFLGPRTNVANGDKVIGTNHTLPTKKAGRYTGGLWVGKFMKTHSYQKVVTDEAATMIGEYGSRLCMLEGFVGHAEQCNIRVRRYGGNNVPYGEGAPYRETEELSS</sequence>
<feature type="binding site" evidence="8">
    <location>
        <position position="414"/>
    </location>
    <ligand>
        <name>substrate</name>
    </ligand>
</feature>
<evidence type="ECO:0000256" key="1">
    <source>
        <dbReference type="ARBA" id="ARBA00022723"/>
    </source>
</evidence>
<dbReference type="InterPro" id="IPR016161">
    <property type="entry name" value="Ald_DH/histidinol_DH"/>
</dbReference>
<feature type="binding site" evidence="9">
    <location>
        <position position="255"/>
    </location>
    <ligand>
        <name>Zn(2+)</name>
        <dbReference type="ChEBI" id="CHEBI:29105"/>
    </ligand>
</feature>
<feature type="binding site" evidence="7">
    <location>
        <position position="122"/>
    </location>
    <ligand>
        <name>NAD(+)</name>
        <dbReference type="ChEBI" id="CHEBI:57540"/>
    </ligand>
</feature>
<feature type="binding site" evidence="9">
    <location>
        <position position="354"/>
    </location>
    <ligand>
        <name>Zn(2+)</name>
        <dbReference type="ChEBI" id="CHEBI:29105"/>
    </ligand>
</feature>
<evidence type="ECO:0000256" key="10">
    <source>
        <dbReference type="RuleBase" id="RU004175"/>
    </source>
</evidence>
<evidence type="ECO:0000256" key="5">
    <source>
        <dbReference type="PIRNR" id="PIRNR000099"/>
    </source>
</evidence>
<dbReference type="AlphaFoldDB" id="A0A1H3EV57"/>
<evidence type="ECO:0000313" key="11">
    <source>
        <dbReference type="EMBL" id="SDX81829.1"/>
    </source>
</evidence>
<keyword evidence="12" id="KW-1185">Reference proteome</keyword>